<evidence type="ECO:0000313" key="1">
    <source>
        <dbReference type="EMBL" id="KAG5608041.1"/>
    </source>
</evidence>
<dbReference type="AlphaFoldDB" id="A0A9J5Z587"/>
<proteinExistence type="predicted"/>
<dbReference type="Proteomes" id="UP000824120">
    <property type="component" value="Chromosome 4"/>
</dbReference>
<name>A0A9J5Z587_SOLCO</name>
<comment type="caution">
    <text evidence="1">The sequence shown here is derived from an EMBL/GenBank/DDBJ whole genome shotgun (WGS) entry which is preliminary data.</text>
</comment>
<gene>
    <name evidence="1" type="ORF">H5410_019322</name>
</gene>
<accession>A0A9J5Z587</accession>
<sequence>MDPVGHHDQNSPFSRSNDHRSRLTPLYYRFSYAIVHGTYWRPRISTSFFYGATWSPRPKCPIFKVKRSPEQVNPPFCQFSCVMVHGIYWGPEILT</sequence>
<keyword evidence="2" id="KW-1185">Reference proteome</keyword>
<evidence type="ECO:0000313" key="2">
    <source>
        <dbReference type="Proteomes" id="UP000824120"/>
    </source>
</evidence>
<dbReference type="EMBL" id="JACXVP010000004">
    <property type="protein sequence ID" value="KAG5608041.1"/>
    <property type="molecule type" value="Genomic_DNA"/>
</dbReference>
<reference evidence="1 2" key="1">
    <citation type="submission" date="2020-09" db="EMBL/GenBank/DDBJ databases">
        <title>De no assembly of potato wild relative species, Solanum commersonii.</title>
        <authorList>
            <person name="Cho K."/>
        </authorList>
    </citation>
    <scope>NUCLEOTIDE SEQUENCE [LARGE SCALE GENOMIC DNA]</scope>
    <source>
        <strain evidence="1">LZ3.2</strain>
        <tissue evidence="1">Leaf</tissue>
    </source>
</reference>
<protein>
    <submittedName>
        <fullName evidence="1">Uncharacterized protein</fullName>
    </submittedName>
</protein>
<organism evidence="1 2">
    <name type="scientific">Solanum commersonii</name>
    <name type="common">Commerson's wild potato</name>
    <name type="synonym">Commerson's nightshade</name>
    <dbReference type="NCBI Taxonomy" id="4109"/>
    <lineage>
        <taxon>Eukaryota</taxon>
        <taxon>Viridiplantae</taxon>
        <taxon>Streptophyta</taxon>
        <taxon>Embryophyta</taxon>
        <taxon>Tracheophyta</taxon>
        <taxon>Spermatophyta</taxon>
        <taxon>Magnoliopsida</taxon>
        <taxon>eudicotyledons</taxon>
        <taxon>Gunneridae</taxon>
        <taxon>Pentapetalae</taxon>
        <taxon>asterids</taxon>
        <taxon>lamiids</taxon>
        <taxon>Solanales</taxon>
        <taxon>Solanaceae</taxon>
        <taxon>Solanoideae</taxon>
        <taxon>Solaneae</taxon>
        <taxon>Solanum</taxon>
    </lineage>
</organism>